<dbReference type="Pfam" id="PF21983">
    <property type="entry name" value="NikA-like"/>
    <property type="match status" value="1"/>
</dbReference>
<gene>
    <name evidence="1" type="ORF">A6769_10135</name>
</gene>
<comment type="caution">
    <text evidence="1">The sequence shown here is derived from an EMBL/GenBank/DDBJ whole genome shotgun (WGS) entry which is preliminary data.</text>
</comment>
<reference evidence="1 2" key="1">
    <citation type="submission" date="2016-04" db="EMBL/GenBank/DDBJ databases">
        <authorList>
            <person name="Evans L.H."/>
            <person name="Alamgir A."/>
            <person name="Owens N."/>
            <person name="Weber N.D."/>
            <person name="Virtaneva K."/>
            <person name="Barbian K."/>
            <person name="Babar A."/>
            <person name="Rosenke K."/>
        </authorList>
    </citation>
    <scope>NUCLEOTIDE SEQUENCE [LARGE SCALE GENOMIC DNA]</scope>
    <source>
        <strain evidence="1">NIES-2108</strain>
    </source>
</reference>
<accession>A0A367RS33</accession>
<dbReference type="AlphaFoldDB" id="A0A367RS33"/>
<evidence type="ECO:0008006" key="3">
    <source>
        <dbReference type="Google" id="ProtNLM"/>
    </source>
</evidence>
<dbReference type="Proteomes" id="UP000252085">
    <property type="component" value="Unassembled WGS sequence"/>
</dbReference>
<dbReference type="EMBL" id="LXQE01000125">
    <property type="protein sequence ID" value="RCJ38102.1"/>
    <property type="molecule type" value="Genomic_DNA"/>
</dbReference>
<organism evidence="1 2">
    <name type="scientific">Nostoc punctiforme NIES-2108</name>
    <dbReference type="NCBI Taxonomy" id="1356359"/>
    <lineage>
        <taxon>Bacteria</taxon>
        <taxon>Bacillati</taxon>
        <taxon>Cyanobacteriota</taxon>
        <taxon>Cyanophyceae</taxon>
        <taxon>Nostocales</taxon>
        <taxon>Nostocaceae</taxon>
        <taxon>Nostoc</taxon>
    </lineage>
</organism>
<evidence type="ECO:0000313" key="2">
    <source>
        <dbReference type="Proteomes" id="UP000252085"/>
    </source>
</evidence>
<name>A0A367RS33_NOSPU</name>
<dbReference type="InterPro" id="IPR053842">
    <property type="entry name" value="NikA-like"/>
</dbReference>
<proteinExistence type="predicted"/>
<evidence type="ECO:0000313" key="1">
    <source>
        <dbReference type="EMBL" id="RCJ38102.1"/>
    </source>
</evidence>
<sequence length="61" mass="6937">MGRQKLPSGEQREVKTTFRMTEAESEALRWHADRFGLTVSEFIRIQLAPVAMEVMGGQDNV</sequence>
<protein>
    <recommendedName>
        <fullName evidence="3">CopG family transcriptional regulator</fullName>
    </recommendedName>
</protein>